<dbReference type="EMBL" id="CP060724">
    <property type="protein sequence ID" value="QNN74879.1"/>
    <property type="molecule type" value="Genomic_DNA"/>
</dbReference>
<keyword evidence="6 7" id="KW-0315">Glutamine amidotransferase</keyword>
<dbReference type="PANTHER" id="PTHR11907">
    <property type="entry name" value="AMIDOPHOSPHORIBOSYLTRANSFERASE"/>
    <property type="match status" value="1"/>
</dbReference>
<dbReference type="InterPro" id="IPR017932">
    <property type="entry name" value="GATase_2_dom"/>
</dbReference>
<evidence type="ECO:0000256" key="5">
    <source>
        <dbReference type="ARBA" id="ARBA00022755"/>
    </source>
</evidence>
<reference evidence="12 13" key="1">
    <citation type="submission" date="2020-08" db="EMBL/GenBank/DDBJ databases">
        <title>Genome sequence of Weissella diestrammenae KACC 16890T.</title>
        <authorList>
            <person name="Hyun D.-W."/>
            <person name="Bae J.-W."/>
        </authorList>
    </citation>
    <scope>NUCLEOTIDE SEQUENCE [LARGE SCALE GENOMIC DNA]</scope>
    <source>
        <strain evidence="12 13">KACC 16890</strain>
    </source>
</reference>
<dbReference type="GO" id="GO:0004044">
    <property type="term" value="F:amidophosphoribosyltransferase activity"/>
    <property type="evidence" value="ECO:0007669"/>
    <property type="project" value="UniProtKB-UniRule"/>
</dbReference>
<dbReference type="InterPro" id="IPR005854">
    <property type="entry name" value="PurF"/>
</dbReference>
<dbReference type="EC" id="2.4.2.14" evidence="7"/>
<dbReference type="Pfam" id="PF00156">
    <property type="entry name" value="Pribosyltran"/>
    <property type="match status" value="1"/>
</dbReference>
<comment type="function">
    <text evidence="7">Catalyzes the formation of phosphoribosylamine from phosphoribosylpyrophosphate (PRPP) and glutamine.</text>
</comment>
<keyword evidence="13" id="KW-1185">Reference proteome</keyword>
<evidence type="ECO:0000313" key="12">
    <source>
        <dbReference type="EMBL" id="QNN74879.1"/>
    </source>
</evidence>
<feature type="binding site" evidence="7 10">
    <location>
        <position position="362"/>
    </location>
    <ligand>
        <name>Mg(2+)</name>
        <dbReference type="ChEBI" id="CHEBI:18420"/>
    </ligand>
</feature>
<dbReference type="SUPFAM" id="SSF53271">
    <property type="entry name" value="PRTase-like"/>
    <property type="match status" value="1"/>
</dbReference>
<dbReference type="InterPro" id="IPR035584">
    <property type="entry name" value="PurF_N"/>
</dbReference>
<evidence type="ECO:0000256" key="3">
    <source>
        <dbReference type="ARBA" id="ARBA00022676"/>
    </source>
</evidence>
<evidence type="ECO:0000256" key="4">
    <source>
        <dbReference type="ARBA" id="ARBA00022679"/>
    </source>
</evidence>
<dbReference type="GO" id="GO:0000287">
    <property type="term" value="F:magnesium ion binding"/>
    <property type="evidence" value="ECO:0007669"/>
    <property type="project" value="UniProtKB-UniRule"/>
</dbReference>
<keyword evidence="7 10" id="KW-0460">Magnesium</keyword>
<dbReference type="PROSITE" id="PS51278">
    <property type="entry name" value="GATASE_TYPE_2"/>
    <property type="match status" value="1"/>
</dbReference>
<feature type="binding site" evidence="7 10">
    <location>
        <position position="361"/>
    </location>
    <ligand>
        <name>Mg(2+)</name>
        <dbReference type="ChEBI" id="CHEBI:18420"/>
    </ligand>
</feature>
<feature type="active site" description="Nucleophile" evidence="7 9">
    <location>
        <position position="16"/>
    </location>
</feature>
<evidence type="ECO:0000256" key="9">
    <source>
        <dbReference type="PIRSR" id="PIRSR000485-1"/>
    </source>
</evidence>
<comment type="caution">
    <text evidence="7">Lacks conserved residue(s) required for the propagation of feature annotation.</text>
</comment>
<comment type="catalytic activity">
    <reaction evidence="7 8">
        <text>5-phospho-beta-D-ribosylamine + L-glutamate + diphosphate = 5-phospho-alpha-D-ribose 1-diphosphate + L-glutamine + H2O</text>
        <dbReference type="Rhea" id="RHEA:14905"/>
        <dbReference type="ChEBI" id="CHEBI:15377"/>
        <dbReference type="ChEBI" id="CHEBI:29985"/>
        <dbReference type="ChEBI" id="CHEBI:33019"/>
        <dbReference type="ChEBI" id="CHEBI:58017"/>
        <dbReference type="ChEBI" id="CHEBI:58359"/>
        <dbReference type="ChEBI" id="CHEBI:58681"/>
        <dbReference type="EC" id="2.4.2.14"/>
    </reaction>
</comment>
<dbReference type="NCBIfam" id="TIGR01134">
    <property type="entry name" value="purF"/>
    <property type="match status" value="1"/>
</dbReference>
<dbReference type="HAMAP" id="MF_01931">
    <property type="entry name" value="PurF"/>
    <property type="match status" value="1"/>
</dbReference>
<dbReference type="AlphaFoldDB" id="A0A7G9T454"/>
<dbReference type="InterPro" id="IPR029055">
    <property type="entry name" value="Ntn_hydrolases_N"/>
</dbReference>
<dbReference type="Proteomes" id="UP000515800">
    <property type="component" value="Chromosome"/>
</dbReference>
<gene>
    <name evidence="7" type="primary">purF</name>
    <name evidence="12" type="ORF">H9L19_05630</name>
</gene>
<dbReference type="GO" id="GO:0009113">
    <property type="term" value="P:purine nucleobase biosynthetic process"/>
    <property type="evidence" value="ECO:0007669"/>
    <property type="project" value="UniProtKB-UniRule"/>
</dbReference>
<dbReference type="Pfam" id="PF13522">
    <property type="entry name" value="GATase_6"/>
    <property type="match status" value="1"/>
</dbReference>
<keyword evidence="5 7" id="KW-0658">Purine biosynthesis</keyword>
<evidence type="ECO:0000256" key="10">
    <source>
        <dbReference type="PIRSR" id="PIRSR000485-2"/>
    </source>
</evidence>
<dbReference type="InterPro" id="IPR000836">
    <property type="entry name" value="PRTase_dom"/>
</dbReference>
<evidence type="ECO:0000256" key="2">
    <source>
        <dbReference type="ARBA" id="ARBA00010138"/>
    </source>
</evidence>
<comment type="cofactor">
    <cofactor evidence="7 10">
        <name>Mg(2+)</name>
        <dbReference type="ChEBI" id="CHEBI:18420"/>
    </cofactor>
    <text evidence="7 10">Binds 1 Mg(2+) ion per subunit.</text>
</comment>
<evidence type="ECO:0000313" key="13">
    <source>
        <dbReference type="Proteomes" id="UP000515800"/>
    </source>
</evidence>
<dbReference type="SUPFAM" id="SSF56235">
    <property type="entry name" value="N-terminal nucleophile aminohydrolases (Ntn hydrolases)"/>
    <property type="match status" value="1"/>
</dbReference>
<protein>
    <recommendedName>
        <fullName evidence="7">Amidophosphoribosyltransferase</fullName>
        <shortName evidence="7">ATase</shortName>
        <ecNumber evidence="7">2.4.2.14</ecNumber>
    </recommendedName>
    <alternativeName>
        <fullName evidence="7">Glutamine phosphoribosylpyrophosphate amidotransferase</fullName>
        <shortName evidence="7">GPATase</shortName>
    </alternativeName>
</protein>
<dbReference type="GO" id="GO:0006189">
    <property type="term" value="P:'de novo' IMP biosynthetic process"/>
    <property type="evidence" value="ECO:0007669"/>
    <property type="project" value="UniProtKB-UniRule"/>
</dbReference>
<name>A0A7G9T454_9LACO</name>
<dbReference type="Gene3D" id="3.60.20.10">
    <property type="entry name" value="Glutamine Phosphoribosylpyrophosphate, subunit 1, domain 1"/>
    <property type="match status" value="1"/>
</dbReference>
<dbReference type="RefSeq" id="WP_187528714.1">
    <property type="nucleotide sequence ID" value="NZ_CP060724.1"/>
</dbReference>
<proteinExistence type="inferred from homology"/>
<dbReference type="UniPathway" id="UPA00074">
    <property type="reaction ID" value="UER00124"/>
</dbReference>
<feature type="binding site" evidence="7 10">
    <location>
        <position position="299"/>
    </location>
    <ligand>
        <name>Mg(2+)</name>
        <dbReference type="ChEBI" id="CHEBI:18420"/>
    </ligand>
</feature>
<evidence type="ECO:0000256" key="1">
    <source>
        <dbReference type="ARBA" id="ARBA00005209"/>
    </source>
</evidence>
<comment type="pathway">
    <text evidence="1 7 8">Purine metabolism; IMP biosynthesis via de novo pathway; N(1)-(5-phospho-D-ribosyl)glycinamide from 5-phospho-alpha-D-ribose 1-diphosphate: step 1/2.</text>
</comment>
<organism evidence="12 13">
    <name type="scientific">Weissella diestrammenae</name>
    <dbReference type="NCBI Taxonomy" id="1162633"/>
    <lineage>
        <taxon>Bacteria</taxon>
        <taxon>Bacillati</taxon>
        <taxon>Bacillota</taxon>
        <taxon>Bacilli</taxon>
        <taxon>Lactobacillales</taxon>
        <taxon>Lactobacillaceae</taxon>
        <taxon>Weissella</taxon>
    </lineage>
</organism>
<keyword evidence="7 10" id="KW-0479">Metal-binding</keyword>
<dbReference type="InterPro" id="IPR029057">
    <property type="entry name" value="PRTase-like"/>
</dbReference>
<evidence type="ECO:0000256" key="6">
    <source>
        <dbReference type="ARBA" id="ARBA00022962"/>
    </source>
</evidence>
<dbReference type="KEGG" id="wdi:H9L19_05630"/>
<evidence type="ECO:0000256" key="8">
    <source>
        <dbReference type="PIRNR" id="PIRNR000485"/>
    </source>
</evidence>
<sequence length="504" mass="55123">MVASLVENQNSLNEECGIFGVWGRSDAANMTYYGLHALQHRGQEGAGIVANQCGQLWQERGLGLLGDVFHDPKRLERLKGTAAIGHVRYATAGNSGIENIQPLMANFSDAQLSLAHNGNITNAKTLRCQLEDQGAIFQSSSDTEVLLHLIRRSKSKHFVDKLKAALNQLHGGFAFLLLTADTLYAALDPHGFRPFVVGQLADGKYVVTSETAALATVGARFIRDVQPGELITINDQGIQIEQYTMQTTLNIDVMEYIYFARPDSNIYGVNVHNARKKMGAALAKEQPVAADIVVGVPNSALSATMGYAEAAGLPNEMGLVKNQYVARTFIEPTQERRERAVRMKLTANQAVVTGKRVVLVDDSIVRGTTSKYIINMLREAGASEVHVRVASPEFKFPAFYGVDMQTTDELMAANHTKSEMCEIIGADSLEFLSVDGLVKAIDLPYFGEGSGLTTAYFDGHYPSPIYDYQETLTTFVQNGLVDFLPEPTTMYSPTQVRSIAGQRL</sequence>
<dbReference type="CDD" id="cd06223">
    <property type="entry name" value="PRTases_typeI"/>
    <property type="match status" value="1"/>
</dbReference>
<comment type="similarity">
    <text evidence="2 7 8">In the C-terminal section; belongs to the purine/pyrimidine phosphoribosyltransferase family.</text>
</comment>
<feature type="domain" description="Glutamine amidotransferase type-2" evidence="11">
    <location>
        <begin position="16"/>
        <end position="236"/>
    </location>
</feature>
<dbReference type="CDD" id="cd00715">
    <property type="entry name" value="GPATase_N"/>
    <property type="match status" value="1"/>
</dbReference>
<accession>A0A7G9T454</accession>
<evidence type="ECO:0000256" key="7">
    <source>
        <dbReference type="HAMAP-Rule" id="MF_01931"/>
    </source>
</evidence>
<evidence type="ECO:0000259" key="11">
    <source>
        <dbReference type="PROSITE" id="PS51278"/>
    </source>
</evidence>
<dbReference type="PIRSF" id="PIRSF000485">
    <property type="entry name" value="Amd_phspho_trans"/>
    <property type="match status" value="1"/>
</dbReference>
<keyword evidence="3 7" id="KW-0328">Glycosyltransferase</keyword>
<dbReference type="Gene3D" id="3.40.50.2020">
    <property type="match status" value="1"/>
</dbReference>
<keyword evidence="4 7" id="KW-0808">Transferase</keyword>